<evidence type="ECO:0008006" key="4">
    <source>
        <dbReference type="Google" id="ProtNLM"/>
    </source>
</evidence>
<feature type="signal peptide" evidence="1">
    <location>
        <begin position="1"/>
        <end position="29"/>
    </location>
</feature>
<dbReference type="AlphaFoldDB" id="D0A845"/>
<dbReference type="EMBL" id="FN554974">
    <property type="protein sequence ID" value="CBH17846.1"/>
    <property type="molecule type" value="Genomic_DNA"/>
</dbReference>
<sequence>MYLNIWGAEGTGFSLFLFLFPPLPPLSFCYVEIEKKGGVVLRSPVRMWRISFGTCIKNELRKYNNFSTLPQVRECENKREGGGGEGRTLIIGKGGGKHILLETPHKLDRI</sequence>
<evidence type="ECO:0000256" key="1">
    <source>
        <dbReference type="SAM" id="SignalP"/>
    </source>
</evidence>
<evidence type="ECO:0000313" key="2">
    <source>
        <dbReference type="EMBL" id="CBH17846.1"/>
    </source>
</evidence>
<evidence type="ECO:0000313" key="3">
    <source>
        <dbReference type="Proteomes" id="UP000002316"/>
    </source>
</evidence>
<feature type="chain" id="PRO_5003006364" description="T. brucei spp.-specific protein" evidence="1">
    <location>
        <begin position="30"/>
        <end position="110"/>
    </location>
</feature>
<gene>
    <name evidence="2" type="ORF">TbgDal_XI9650</name>
</gene>
<organism evidence="2 3">
    <name type="scientific">Trypanosoma brucei gambiense (strain MHOM/CI/86/DAL972)</name>
    <dbReference type="NCBI Taxonomy" id="679716"/>
    <lineage>
        <taxon>Eukaryota</taxon>
        <taxon>Discoba</taxon>
        <taxon>Euglenozoa</taxon>
        <taxon>Kinetoplastea</taxon>
        <taxon>Metakinetoplastina</taxon>
        <taxon>Trypanosomatida</taxon>
        <taxon>Trypanosomatidae</taxon>
        <taxon>Trypanosoma</taxon>
    </lineage>
</organism>
<dbReference type="GeneID" id="23868012"/>
<accession>D0A845</accession>
<dbReference type="Proteomes" id="UP000002316">
    <property type="component" value="Chromosome 11"/>
</dbReference>
<proteinExistence type="predicted"/>
<dbReference type="KEGG" id="tbg:TbgDal_XI9650"/>
<name>D0A845_TRYB9</name>
<dbReference type="RefSeq" id="XP_011780110.1">
    <property type="nucleotide sequence ID" value="XM_011781808.1"/>
</dbReference>
<protein>
    <recommendedName>
        <fullName evidence="4">T. brucei spp.-specific protein</fullName>
    </recommendedName>
</protein>
<reference evidence="3" key="1">
    <citation type="journal article" date="2010" name="PLoS Negl. Trop. Dis.">
        <title>The genome sequence of Trypanosoma brucei gambiense, causative agent of chronic human african trypanosomiasis.</title>
        <authorList>
            <person name="Jackson A.P."/>
            <person name="Sanders M."/>
            <person name="Berry A."/>
            <person name="McQuillan J."/>
            <person name="Aslett M.A."/>
            <person name="Quail M.A."/>
            <person name="Chukualim B."/>
            <person name="Capewell P."/>
            <person name="MacLeod A."/>
            <person name="Melville S.E."/>
            <person name="Gibson W."/>
            <person name="Barry J.D."/>
            <person name="Berriman M."/>
            <person name="Hertz-Fowler C."/>
        </authorList>
    </citation>
    <scope>NUCLEOTIDE SEQUENCE [LARGE SCALE GENOMIC DNA]</scope>
    <source>
        <strain evidence="3">MHOM/CI/86/DAL972</strain>
    </source>
</reference>
<keyword evidence="1" id="KW-0732">Signal</keyword>